<dbReference type="AlphaFoldDB" id="A0A024JZ10"/>
<reference evidence="3 4" key="3">
    <citation type="submission" date="2016-01" db="EMBL/GenBank/DDBJ databases">
        <title>The new phylogeny of the genus Mycobacterium.</title>
        <authorList>
            <person name="Tarcisio F."/>
            <person name="Conor M."/>
            <person name="Antonella G."/>
            <person name="Elisabetta G."/>
            <person name="Giulia F.S."/>
            <person name="Sara T."/>
            <person name="Anna F."/>
            <person name="Clotilde B."/>
            <person name="Roberto B."/>
            <person name="Veronica D.S."/>
            <person name="Fabio R."/>
            <person name="Monica P."/>
            <person name="Olivier J."/>
            <person name="Enrico T."/>
            <person name="Nicola S."/>
        </authorList>
    </citation>
    <scope>NUCLEOTIDE SEQUENCE [LARGE SCALE GENOMIC DNA]</scope>
    <source>
        <strain evidence="3 4">DSM 44626</strain>
    </source>
</reference>
<dbReference type="EMBL" id="HG964446">
    <property type="protein sequence ID" value="CDO89050.1"/>
    <property type="molecule type" value="Genomic_DNA"/>
</dbReference>
<name>A0A024JZ10_9MYCO</name>
<dbReference type="GO" id="GO:0016740">
    <property type="term" value="F:transferase activity"/>
    <property type="evidence" value="ECO:0007669"/>
    <property type="project" value="UniProtKB-KW"/>
</dbReference>
<dbReference type="PANTHER" id="PTHR47829">
    <property type="entry name" value="HYDROLASE, PUTATIVE (AFU_ORTHOLOGUE AFUA_1G12880)-RELATED"/>
    <property type="match status" value="1"/>
</dbReference>
<keyword evidence="2" id="KW-0808">Transferase</keyword>
<feature type="domain" description="Aminoglycoside phosphotransferase" evidence="1">
    <location>
        <begin position="45"/>
        <end position="254"/>
    </location>
</feature>
<dbReference type="InterPro" id="IPR002575">
    <property type="entry name" value="Aminoglycoside_PTrfase"/>
</dbReference>
<evidence type="ECO:0000259" key="1">
    <source>
        <dbReference type="Pfam" id="PF01636"/>
    </source>
</evidence>
<dbReference type="InterPro" id="IPR052898">
    <property type="entry name" value="ACAD10-like"/>
</dbReference>
<dbReference type="RefSeq" id="WP_036469516.1">
    <property type="nucleotide sequence ID" value="NZ_HG964446.1"/>
</dbReference>
<protein>
    <submittedName>
        <fullName evidence="3">Acyl-CoA dehydrogenase</fullName>
    </submittedName>
    <submittedName>
        <fullName evidence="2">Phosphotransferase enzyme family protein</fullName>
    </submittedName>
</protein>
<dbReference type="CDD" id="cd05154">
    <property type="entry name" value="ACAD10_11_N-like"/>
    <property type="match status" value="1"/>
</dbReference>
<organism evidence="2">
    <name type="scientific">Mycobacterium triplex</name>
    <dbReference type="NCBI Taxonomy" id="47839"/>
    <lineage>
        <taxon>Bacteria</taxon>
        <taxon>Bacillati</taxon>
        <taxon>Actinomycetota</taxon>
        <taxon>Actinomycetes</taxon>
        <taxon>Mycobacteriales</taxon>
        <taxon>Mycobacteriaceae</taxon>
        <taxon>Mycobacterium</taxon>
        <taxon>Mycobacterium simiae complex</taxon>
    </lineage>
</organism>
<dbReference type="InterPro" id="IPR041726">
    <property type="entry name" value="ACAD10_11_N"/>
</dbReference>
<dbReference type="eggNOG" id="COG3173">
    <property type="taxonomic scope" value="Bacteria"/>
</dbReference>
<keyword evidence="4" id="KW-1185">Reference proteome</keyword>
<dbReference type="STRING" id="47839.BN973_03421"/>
<dbReference type="Gene3D" id="3.30.200.20">
    <property type="entry name" value="Phosphorylase Kinase, domain 1"/>
    <property type="match status" value="1"/>
</dbReference>
<dbReference type="Pfam" id="PF01636">
    <property type="entry name" value="APH"/>
    <property type="match status" value="1"/>
</dbReference>
<dbReference type="OrthoDB" id="3806873at2"/>
<evidence type="ECO:0000313" key="2">
    <source>
        <dbReference type="EMBL" id="CDO89050.1"/>
    </source>
</evidence>
<dbReference type="SUPFAM" id="SSF56112">
    <property type="entry name" value="Protein kinase-like (PK-like)"/>
    <property type="match status" value="1"/>
</dbReference>
<gene>
    <name evidence="3" type="ORF">AWC29_21480</name>
    <name evidence="2" type="ORF">BN973_03421</name>
</gene>
<evidence type="ECO:0000313" key="4">
    <source>
        <dbReference type="Proteomes" id="UP000193710"/>
    </source>
</evidence>
<dbReference type="Gene3D" id="3.90.1200.10">
    <property type="match status" value="1"/>
</dbReference>
<dbReference type="Proteomes" id="UP000193710">
    <property type="component" value="Unassembled WGS sequence"/>
</dbReference>
<dbReference type="HOGENOM" id="CLU_007526_1_2_11"/>
<dbReference type="EMBL" id="LQPY01000029">
    <property type="protein sequence ID" value="ORX01779.1"/>
    <property type="molecule type" value="Genomic_DNA"/>
</dbReference>
<dbReference type="InterPro" id="IPR011009">
    <property type="entry name" value="Kinase-like_dom_sf"/>
</dbReference>
<dbReference type="PANTHER" id="PTHR47829:SF1">
    <property type="entry name" value="HAD FAMILY PHOSPHATASE"/>
    <property type="match status" value="1"/>
</dbReference>
<accession>A0A024JZ10</accession>
<sequence>MTQDANVTERLTAWLRTQVSDADDVRVEGLDRVNFGHSAEMMVLTVVIGDTRRDVVLRLRPKPPALLEPYDLARQFEILRALQDSAVRVPRALWLEDSGEVLGRPFFVMERVGGDVYEMEAPVDAPGAMVVRMCQSLAEHLAAIHSVDLKQTGLDALDDGRNHLRRELDHWATEMDRVKRDSLPALERLLQALRDSQPEPCPKVTLVHGDAKPGNFAFTGGEVSAVFDWEMTTVGDPLTDIGWLELLWMQPVGITSHPDALDIEALLDHYQTVSGITLRNRSWYRAFNAYKMAVICLIGAMLVDGGHSDDQKLMLAAYGTSMLTRVGLSELGITEPLDDGPVLPRDERMQAIVQAGQ</sequence>
<reference evidence="2" key="2">
    <citation type="submission" date="2014-04" db="EMBL/GenBank/DDBJ databases">
        <authorList>
            <person name="Xu Y.W."/>
            <person name="Yang Q."/>
        </authorList>
    </citation>
    <scope>NUCLEOTIDE SEQUENCE</scope>
    <source>
        <strain evidence="2">DSM 44626</strain>
    </source>
</reference>
<evidence type="ECO:0000313" key="3">
    <source>
        <dbReference type="EMBL" id="ORX01779.1"/>
    </source>
</evidence>
<proteinExistence type="predicted"/>
<dbReference type="Proteomes" id="UP000028880">
    <property type="component" value="Unassembled WGS sequence"/>
</dbReference>
<reference evidence="2" key="1">
    <citation type="journal article" date="2014" name="Genome Announc.">
        <title>Draft Genome Sequence of Mycobacterium triplex DSM 44626.</title>
        <authorList>
            <person name="Sassi M."/>
            <person name="Croce O."/>
            <person name="Robert C."/>
            <person name="Raoult D."/>
            <person name="Drancourt M."/>
        </authorList>
    </citation>
    <scope>NUCLEOTIDE SEQUENCE [LARGE SCALE GENOMIC DNA]</scope>
    <source>
        <strain evidence="2">DSM 44626</strain>
    </source>
</reference>